<evidence type="ECO:0000259" key="5">
    <source>
        <dbReference type="Pfam" id="PF00149"/>
    </source>
</evidence>
<keyword evidence="7" id="KW-1185">Reference proteome</keyword>
<dbReference type="PANTHER" id="PTHR42988:SF2">
    <property type="entry name" value="CYCLIC NUCLEOTIDE PHOSPHODIESTERASE CBUA0032-RELATED"/>
    <property type="match status" value="1"/>
</dbReference>
<keyword evidence="2" id="KW-0378">Hydrolase</keyword>
<organism evidence="6 7">
    <name type="scientific">Cohnella thailandensis</name>
    <dbReference type="NCBI Taxonomy" id="557557"/>
    <lineage>
        <taxon>Bacteria</taxon>
        <taxon>Bacillati</taxon>
        <taxon>Bacillota</taxon>
        <taxon>Bacilli</taxon>
        <taxon>Bacillales</taxon>
        <taxon>Paenibacillaceae</taxon>
        <taxon>Cohnella</taxon>
    </lineage>
</organism>
<reference evidence="6 7" key="1">
    <citation type="submission" date="2020-08" db="EMBL/GenBank/DDBJ databases">
        <title>Cohnella phylogeny.</title>
        <authorList>
            <person name="Dunlap C."/>
        </authorList>
    </citation>
    <scope>NUCLEOTIDE SEQUENCE [LARGE SCALE GENOMIC DNA]</scope>
    <source>
        <strain evidence="6 7">DSM 25241</strain>
    </source>
</reference>
<evidence type="ECO:0000256" key="1">
    <source>
        <dbReference type="ARBA" id="ARBA00022723"/>
    </source>
</evidence>
<dbReference type="GO" id="GO:0016787">
    <property type="term" value="F:hydrolase activity"/>
    <property type="evidence" value="ECO:0007669"/>
    <property type="project" value="UniProtKB-KW"/>
</dbReference>
<dbReference type="EMBL" id="JACJVQ010000003">
    <property type="protein sequence ID" value="MBB6633143.1"/>
    <property type="molecule type" value="Genomic_DNA"/>
</dbReference>
<dbReference type="SUPFAM" id="SSF56300">
    <property type="entry name" value="Metallo-dependent phosphatases"/>
    <property type="match status" value="1"/>
</dbReference>
<dbReference type="Proteomes" id="UP000535838">
    <property type="component" value="Unassembled WGS sequence"/>
</dbReference>
<comment type="caution">
    <text evidence="6">The sequence shown here is derived from an EMBL/GenBank/DDBJ whole genome shotgun (WGS) entry which is preliminary data.</text>
</comment>
<keyword evidence="3" id="KW-0408">Iron</keyword>
<dbReference type="InterPro" id="IPR004843">
    <property type="entry name" value="Calcineurin-like_PHP"/>
</dbReference>
<proteinExistence type="inferred from homology"/>
<evidence type="ECO:0000313" key="7">
    <source>
        <dbReference type="Proteomes" id="UP000535838"/>
    </source>
</evidence>
<sequence>MTQENLKFIHLTDTHMNAAGKQDGLFSKVHMADNVRKVFKHAKESGVKPAFVLITGDLSHEGDSADYAYIRTVLDECSELIGAPVHVVLGNHDHRGPFREGYLMESSSEEPYFYSFMYDGLRLIGLNTQIPGSHSGELDERQLGWLEAQLKEPAPQGTIVGIHHPVLAIEGMPGDHLLKNRGRFGDLIAGTDVIGVMAGHVHSNNVGTFRGICAVAASGTAFAGELADQDNYAMINAISYNVVSVNAGEGITVRTVEIPTAREELVRFPISLLAAQH</sequence>
<name>A0A841SKW0_9BACL</name>
<dbReference type="InterPro" id="IPR050884">
    <property type="entry name" value="CNP_phosphodiesterase-III"/>
</dbReference>
<feature type="domain" description="Calcineurin-like phosphoesterase" evidence="5">
    <location>
        <begin position="6"/>
        <end position="203"/>
    </location>
</feature>
<accession>A0A841SKW0</accession>
<dbReference type="PANTHER" id="PTHR42988">
    <property type="entry name" value="PHOSPHOHYDROLASE"/>
    <property type="match status" value="1"/>
</dbReference>
<comment type="similarity">
    <text evidence="4">Belongs to the cyclic nucleotide phosphodiesterase class-III family.</text>
</comment>
<gene>
    <name evidence="6" type="ORF">H7B67_03315</name>
</gene>
<protein>
    <submittedName>
        <fullName evidence="6">Metallophosphoesterase</fullName>
    </submittedName>
</protein>
<dbReference type="InterPro" id="IPR029052">
    <property type="entry name" value="Metallo-depent_PP-like"/>
</dbReference>
<evidence type="ECO:0000256" key="3">
    <source>
        <dbReference type="ARBA" id="ARBA00023004"/>
    </source>
</evidence>
<keyword evidence="1" id="KW-0479">Metal-binding</keyword>
<evidence type="ECO:0000256" key="2">
    <source>
        <dbReference type="ARBA" id="ARBA00022801"/>
    </source>
</evidence>
<evidence type="ECO:0000256" key="4">
    <source>
        <dbReference type="ARBA" id="ARBA00025742"/>
    </source>
</evidence>
<dbReference type="Gene3D" id="3.60.21.10">
    <property type="match status" value="1"/>
</dbReference>
<evidence type="ECO:0000313" key="6">
    <source>
        <dbReference type="EMBL" id="MBB6633143.1"/>
    </source>
</evidence>
<dbReference type="AlphaFoldDB" id="A0A841SKW0"/>
<dbReference type="GO" id="GO:0046872">
    <property type="term" value="F:metal ion binding"/>
    <property type="evidence" value="ECO:0007669"/>
    <property type="project" value="UniProtKB-KW"/>
</dbReference>
<dbReference type="Pfam" id="PF00149">
    <property type="entry name" value="Metallophos"/>
    <property type="match status" value="1"/>
</dbReference>
<dbReference type="RefSeq" id="WP_185118373.1">
    <property type="nucleotide sequence ID" value="NZ_JACJVQ010000003.1"/>
</dbReference>